<sequence length="693" mass="76933">MYISYTIALCPILAVSGFHVPFISWEKTRVTSSLAASRQDLLPSAYDTSLPAGLRGEAVRSAIKSDRGICIDFTSPESTSKNVGAVKVSGEGTVGFLNNKLCNTYASKIQDNSQSYTPGEGFEIKVERGISKEGGLLNSKGHMIDVLNVCSFPASDGIESYMITSPGHYGSKLFDRLDPFIFPLDGIKLKDVCPTEQKQTEKSRVLTFAAKEKEIAQKSLIQSILPSMEKWDIENILEFPSDKNECLKYSMKSEDGCDIEMLLCEQTYLPNCLCNGYTVLISDYSTNIENDVDVGAKVWNYATADANVEGPVALGPLEYETLRIEGGQPAYGFEMTGYVKKSDMINDPDVINTKASPLELRLDHIVDSEKGCYQGQEGVAALLKNKRGLPRTLYSVIFPDEDNLYEGEKDDEMYPTTQEEIPNATKNPEPSQDLFVLGSNQSIKVGTLTSVSEREGTSLPETVAMALVRRSDTILKKMKDLDLEIERNELDPFGENEGIIMPPPLDPLEGLDVVVGDGMTRGYLKALPRLRLKSGQNLFEIEWQENGDDWQENGSIMSMKPIDDDDDDDDDDDEGFELMNSEVSFETDDTEEFLKDEDDFDDEELKAAEEAARISAEEAARKEEKLKMLQKRAEEAMAKRKAAKEAAKAVAEAEEAKKVGELDEEAEAGRKAAKMEILRKRAEEAMARRKSKK</sequence>
<dbReference type="GO" id="GO:0016226">
    <property type="term" value="P:iron-sulfur cluster assembly"/>
    <property type="evidence" value="ECO:0007669"/>
    <property type="project" value="TreeGrafter"/>
</dbReference>
<dbReference type="PANTHER" id="PTHR22602">
    <property type="entry name" value="TRANSFERASE CAF17, MITOCHONDRIAL-RELATED"/>
    <property type="match status" value="1"/>
</dbReference>
<name>A0AAD3D951_9STRA</name>
<feature type="compositionally biased region" description="Acidic residues" evidence="2">
    <location>
        <begin position="563"/>
        <end position="576"/>
    </location>
</feature>
<keyword evidence="4" id="KW-1185">Reference proteome</keyword>
<dbReference type="SUPFAM" id="SSF103025">
    <property type="entry name" value="Folate-binding domain"/>
    <property type="match status" value="1"/>
</dbReference>
<feature type="region of interest" description="Disordered" evidence="2">
    <location>
        <begin position="549"/>
        <end position="576"/>
    </location>
</feature>
<evidence type="ECO:0000256" key="1">
    <source>
        <dbReference type="SAM" id="Coils"/>
    </source>
</evidence>
<accession>A0AAD3D951</accession>
<evidence type="ECO:0000313" key="4">
    <source>
        <dbReference type="Proteomes" id="UP001054902"/>
    </source>
</evidence>
<keyword evidence="1" id="KW-0175">Coiled coil</keyword>
<feature type="coiled-coil region" evidence="1">
    <location>
        <begin position="605"/>
        <end position="659"/>
    </location>
</feature>
<dbReference type="EMBL" id="BLLK01000069">
    <property type="protein sequence ID" value="GFH60043.1"/>
    <property type="molecule type" value="Genomic_DNA"/>
</dbReference>
<dbReference type="PANTHER" id="PTHR22602:SF0">
    <property type="entry name" value="TRANSFERASE CAF17, MITOCHONDRIAL-RELATED"/>
    <property type="match status" value="1"/>
</dbReference>
<organism evidence="3 4">
    <name type="scientific">Chaetoceros tenuissimus</name>
    <dbReference type="NCBI Taxonomy" id="426638"/>
    <lineage>
        <taxon>Eukaryota</taxon>
        <taxon>Sar</taxon>
        <taxon>Stramenopiles</taxon>
        <taxon>Ochrophyta</taxon>
        <taxon>Bacillariophyta</taxon>
        <taxon>Coscinodiscophyceae</taxon>
        <taxon>Chaetocerotophycidae</taxon>
        <taxon>Chaetocerotales</taxon>
        <taxon>Chaetocerotaceae</taxon>
        <taxon>Chaetoceros</taxon>
    </lineage>
</organism>
<proteinExistence type="predicted"/>
<dbReference type="InterPro" id="IPR045179">
    <property type="entry name" value="YgfZ/GcvT"/>
</dbReference>
<dbReference type="Gene3D" id="3.30.1360.120">
    <property type="entry name" value="Probable tRNA modification gtpase trme, domain 1"/>
    <property type="match status" value="1"/>
</dbReference>
<gene>
    <name evidence="3" type="ORF">CTEN210_16519</name>
</gene>
<dbReference type="Proteomes" id="UP001054902">
    <property type="component" value="Unassembled WGS sequence"/>
</dbReference>
<evidence type="ECO:0000313" key="3">
    <source>
        <dbReference type="EMBL" id="GFH60043.1"/>
    </source>
</evidence>
<evidence type="ECO:0000256" key="2">
    <source>
        <dbReference type="SAM" id="MobiDB-lite"/>
    </source>
</evidence>
<dbReference type="InterPro" id="IPR027266">
    <property type="entry name" value="TrmE/GcvT-like"/>
</dbReference>
<dbReference type="AlphaFoldDB" id="A0AAD3D951"/>
<comment type="caution">
    <text evidence="3">The sequence shown here is derived from an EMBL/GenBank/DDBJ whole genome shotgun (WGS) entry which is preliminary data.</text>
</comment>
<reference evidence="3 4" key="1">
    <citation type="journal article" date="2021" name="Sci. Rep.">
        <title>The genome of the diatom Chaetoceros tenuissimus carries an ancient integrated fragment of an extant virus.</title>
        <authorList>
            <person name="Hongo Y."/>
            <person name="Kimura K."/>
            <person name="Takaki Y."/>
            <person name="Yoshida Y."/>
            <person name="Baba S."/>
            <person name="Kobayashi G."/>
            <person name="Nagasaki K."/>
            <person name="Hano T."/>
            <person name="Tomaru Y."/>
        </authorList>
    </citation>
    <scope>NUCLEOTIDE SEQUENCE [LARGE SCALE GENOMIC DNA]</scope>
    <source>
        <strain evidence="3 4">NIES-3715</strain>
    </source>
</reference>
<protein>
    <submittedName>
        <fullName evidence="3">Uncharacterized protein</fullName>
    </submittedName>
</protein>